<dbReference type="AlphaFoldDB" id="A0A1W6Z959"/>
<evidence type="ECO:0000256" key="2">
    <source>
        <dbReference type="ARBA" id="ARBA00023315"/>
    </source>
</evidence>
<evidence type="ECO:0000256" key="1">
    <source>
        <dbReference type="ARBA" id="ARBA00022679"/>
    </source>
</evidence>
<evidence type="ECO:0000313" key="5">
    <source>
        <dbReference type="Proteomes" id="UP000194161"/>
    </source>
</evidence>
<dbReference type="OrthoDB" id="3389160at2"/>
<keyword evidence="1 4" id="KW-0808">Transferase</keyword>
<feature type="domain" description="N-acetyltransferase" evidence="3">
    <location>
        <begin position="5"/>
        <end position="177"/>
    </location>
</feature>
<dbReference type="GO" id="GO:0016747">
    <property type="term" value="F:acyltransferase activity, transferring groups other than amino-acyl groups"/>
    <property type="evidence" value="ECO:0007669"/>
    <property type="project" value="InterPro"/>
</dbReference>
<dbReference type="Proteomes" id="UP000194161">
    <property type="component" value="Chromosome"/>
</dbReference>
<accession>A0A1W6Z959</accession>
<dbReference type="InterPro" id="IPR016181">
    <property type="entry name" value="Acyl_CoA_acyltransferase"/>
</dbReference>
<dbReference type="Gene3D" id="3.40.630.30">
    <property type="match status" value="1"/>
</dbReference>
<reference evidence="4 5" key="1">
    <citation type="submission" date="2017-05" db="EMBL/GenBank/DDBJ databases">
        <title>Complete and WGS of Bordetella genogroups.</title>
        <authorList>
            <person name="Spilker T."/>
            <person name="LiPuma J."/>
        </authorList>
    </citation>
    <scope>NUCLEOTIDE SEQUENCE [LARGE SCALE GENOMIC DNA]</scope>
    <source>
        <strain evidence="4 5">AU7206</strain>
    </source>
</reference>
<dbReference type="PANTHER" id="PTHR43877">
    <property type="entry name" value="AMINOALKYLPHOSPHONATE N-ACETYLTRANSFERASE-RELATED-RELATED"/>
    <property type="match status" value="1"/>
</dbReference>
<dbReference type="CDD" id="cd04301">
    <property type="entry name" value="NAT_SF"/>
    <property type="match status" value="1"/>
</dbReference>
<sequence length="177" mass="19056">MSASISISSLTTEQAERHLAELGAVLHACVHGGASVGFVLPYSLADAQSYWRDRVLPGLRDGGLTLLVARRGDAIAGTVQLDCATMPNQTHRADVCKLLVHPDHRRLGLARALMTEVERLAREAGRTLLTLDTRTGDPAQRLYAGLGYQVAGMIPGYARDPSGAARYDATTLMYKLL</sequence>
<dbReference type="InterPro" id="IPR000182">
    <property type="entry name" value="GNAT_dom"/>
</dbReference>
<organism evidence="4 5">
    <name type="scientific">Bordetella genomosp. 13</name>
    <dbReference type="NCBI Taxonomy" id="463040"/>
    <lineage>
        <taxon>Bacteria</taxon>
        <taxon>Pseudomonadati</taxon>
        <taxon>Pseudomonadota</taxon>
        <taxon>Betaproteobacteria</taxon>
        <taxon>Burkholderiales</taxon>
        <taxon>Alcaligenaceae</taxon>
        <taxon>Bordetella</taxon>
    </lineage>
</organism>
<keyword evidence="5" id="KW-1185">Reference proteome</keyword>
<protein>
    <submittedName>
        <fullName evidence="4">GNAT family N-acetyltransferase</fullName>
    </submittedName>
</protein>
<dbReference type="InterPro" id="IPR050832">
    <property type="entry name" value="Bact_Acetyltransf"/>
</dbReference>
<dbReference type="KEGG" id="bgm:CAL15_05390"/>
<dbReference type="PANTHER" id="PTHR43877:SF1">
    <property type="entry name" value="ACETYLTRANSFERASE"/>
    <property type="match status" value="1"/>
</dbReference>
<evidence type="ECO:0000313" key="4">
    <source>
        <dbReference type="EMBL" id="ARP93869.1"/>
    </source>
</evidence>
<proteinExistence type="predicted"/>
<dbReference type="RefSeq" id="WP_086077642.1">
    <property type="nucleotide sequence ID" value="NZ_CP021111.1"/>
</dbReference>
<dbReference type="EMBL" id="CP021111">
    <property type="protein sequence ID" value="ARP93869.1"/>
    <property type="molecule type" value="Genomic_DNA"/>
</dbReference>
<evidence type="ECO:0000259" key="3">
    <source>
        <dbReference type="PROSITE" id="PS51186"/>
    </source>
</evidence>
<dbReference type="Pfam" id="PF00583">
    <property type="entry name" value="Acetyltransf_1"/>
    <property type="match status" value="1"/>
</dbReference>
<name>A0A1W6Z959_9BORD</name>
<dbReference type="PROSITE" id="PS51186">
    <property type="entry name" value="GNAT"/>
    <property type="match status" value="1"/>
</dbReference>
<dbReference type="SUPFAM" id="SSF55729">
    <property type="entry name" value="Acyl-CoA N-acyltransferases (Nat)"/>
    <property type="match status" value="1"/>
</dbReference>
<keyword evidence="2" id="KW-0012">Acyltransferase</keyword>
<gene>
    <name evidence="4" type="ORF">CAL15_05390</name>
</gene>
<dbReference type="STRING" id="463040.CAL15_05390"/>